<proteinExistence type="predicted"/>
<protein>
    <submittedName>
        <fullName evidence="1">Uncharacterized protein</fullName>
    </submittedName>
</protein>
<evidence type="ECO:0000313" key="1">
    <source>
        <dbReference type="EMBL" id="EMM74900.1"/>
    </source>
</evidence>
<dbReference type="Proteomes" id="UP000012101">
    <property type="component" value="Unassembled WGS sequence"/>
</dbReference>
<comment type="caution">
    <text evidence="1">The sequence shown here is derived from an EMBL/GenBank/DDBJ whole genome shotgun (WGS) entry which is preliminary data.</text>
</comment>
<dbReference type="EMBL" id="AFJM02000001">
    <property type="protein sequence ID" value="EMM74900.1"/>
    <property type="molecule type" value="Genomic_DNA"/>
</dbReference>
<evidence type="ECO:0000313" key="2">
    <source>
        <dbReference type="Proteomes" id="UP000012101"/>
    </source>
</evidence>
<organism evidence="1 2">
    <name type="scientific">Leptospira weilii str. 2006001855</name>
    <dbReference type="NCBI Taxonomy" id="996804"/>
    <lineage>
        <taxon>Bacteria</taxon>
        <taxon>Pseudomonadati</taxon>
        <taxon>Spirochaetota</taxon>
        <taxon>Spirochaetia</taxon>
        <taxon>Leptospirales</taxon>
        <taxon>Leptospiraceae</taxon>
        <taxon>Leptospira</taxon>
    </lineage>
</organism>
<reference evidence="1 2" key="1">
    <citation type="submission" date="2013-01" db="EMBL/GenBank/DDBJ databases">
        <authorList>
            <person name="Harkins D.M."/>
            <person name="Durkin A.S."/>
            <person name="Brinkac L.M."/>
            <person name="Haft D.H."/>
            <person name="Selengut J.D."/>
            <person name="Sanka R."/>
            <person name="DePew J."/>
            <person name="Purushe J."/>
            <person name="Hospenthal D.R."/>
            <person name="Murray C.K."/>
            <person name="Pimentel G."/>
            <person name="Wasfy M."/>
            <person name="Vinetz J.M."/>
            <person name="Sutton G.G."/>
            <person name="Nierman W.C."/>
            <person name="Fouts D.E."/>
        </authorList>
    </citation>
    <scope>NUCLEOTIDE SEQUENCE [LARGE SCALE GENOMIC DNA]</scope>
    <source>
        <strain evidence="1 2">2006001855</strain>
    </source>
</reference>
<accession>M6FQW5</accession>
<sequence length="73" mass="8844">MMIRLSKFKTLKNSKKPLSEYLPIYTIRRIFSFFSDCKKQDPSQIRNRSMNRIKSVSSRIFFFQKRKFGLNKS</sequence>
<gene>
    <name evidence="1" type="ORF">LEP1GSC038_0936</name>
</gene>
<name>M6FQW5_9LEPT</name>
<dbReference type="AlphaFoldDB" id="M6FQW5"/>